<reference evidence="1 2" key="1">
    <citation type="journal article" date="2013" name="Curr. Biol.">
        <title>The Genome of the Foraminiferan Reticulomyxa filosa.</title>
        <authorList>
            <person name="Glockner G."/>
            <person name="Hulsmann N."/>
            <person name="Schleicher M."/>
            <person name="Noegel A.A."/>
            <person name="Eichinger L."/>
            <person name="Gallinger C."/>
            <person name="Pawlowski J."/>
            <person name="Sierra R."/>
            <person name="Euteneuer U."/>
            <person name="Pillet L."/>
            <person name="Moustafa A."/>
            <person name="Platzer M."/>
            <person name="Groth M."/>
            <person name="Szafranski K."/>
            <person name="Schliwa M."/>
        </authorList>
    </citation>
    <scope>NUCLEOTIDE SEQUENCE [LARGE SCALE GENOMIC DNA]</scope>
</reference>
<evidence type="ECO:0000313" key="1">
    <source>
        <dbReference type="EMBL" id="ETO07107.1"/>
    </source>
</evidence>
<protein>
    <submittedName>
        <fullName evidence="1">Uncharacterized protein</fullName>
    </submittedName>
</protein>
<accession>X6M113</accession>
<organism evidence="1 2">
    <name type="scientific">Reticulomyxa filosa</name>
    <dbReference type="NCBI Taxonomy" id="46433"/>
    <lineage>
        <taxon>Eukaryota</taxon>
        <taxon>Sar</taxon>
        <taxon>Rhizaria</taxon>
        <taxon>Retaria</taxon>
        <taxon>Foraminifera</taxon>
        <taxon>Monothalamids</taxon>
        <taxon>Reticulomyxidae</taxon>
        <taxon>Reticulomyxa</taxon>
    </lineage>
</organism>
<proteinExistence type="predicted"/>
<name>X6M113_RETFI</name>
<dbReference type="AlphaFoldDB" id="X6M113"/>
<comment type="caution">
    <text evidence="1">The sequence shown here is derived from an EMBL/GenBank/DDBJ whole genome shotgun (WGS) entry which is preliminary data.</text>
</comment>
<dbReference type="Proteomes" id="UP000023152">
    <property type="component" value="Unassembled WGS sequence"/>
</dbReference>
<gene>
    <name evidence="1" type="ORF">RFI_30286</name>
</gene>
<sequence>MDYGLWTGVLDNVKHFVFVALSQYMDSNGIQTANLYFFEKYEVYPSSLIESQIQILSNGCMISDAEISNIDHYPTPMCAHYHKGNESGCISYVENIHHMMALKQLKKFLPVQPQRIWSWCYESKLLPIRKKKKREKTAQKKKKTISTLWKEMEEIKDKEEEATLTLNHSSNAVAPIWWMSFVKLKSKSSANKKRGGDDNDKEEEKEISKATPSIVCRYYFGYGSLHPQVAILLILKHLSISHSAPSNGSYLMGVTMSTMVVMTETATKHSPCPPLFIINYFNTLDWCCMLQYLGANAVVSLITKNNNIVVSINR</sequence>
<keyword evidence="2" id="KW-1185">Reference proteome</keyword>
<evidence type="ECO:0000313" key="2">
    <source>
        <dbReference type="Proteomes" id="UP000023152"/>
    </source>
</evidence>
<dbReference type="EMBL" id="ASPP01026505">
    <property type="protein sequence ID" value="ETO07107.1"/>
    <property type="molecule type" value="Genomic_DNA"/>
</dbReference>